<dbReference type="Proteomes" id="UP000265520">
    <property type="component" value="Unassembled WGS sequence"/>
</dbReference>
<sequence length="90" mass="10102">MMNIYCSSWLSSRFSTVIDGTKHAHQRPWPSAGDYIYSSHAEESDTFYSLLKLLLHTFTNLSVGVSVGIKLPSHSPERKRSTTDEVVSDP</sequence>
<feature type="region of interest" description="Disordered" evidence="1">
    <location>
        <begin position="69"/>
        <end position="90"/>
    </location>
</feature>
<accession>A0A392RZE9</accession>
<protein>
    <submittedName>
        <fullName evidence="2">Uncharacterized protein</fullName>
    </submittedName>
</protein>
<name>A0A392RZE9_9FABA</name>
<feature type="non-terminal residue" evidence="2">
    <location>
        <position position="90"/>
    </location>
</feature>
<evidence type="ECO:0000313" key="3">
    <source>
        <dbReference type="Proteomes" id="UP000265520"/>
    </source>
</evidence>
<evidence type="ECO:0000256" key="1">
    <source>
        <dbReference type="SAM" id="MobiDB-lite"/>
    </source>
</evidence>
<keyword evidence="3" id="KW-1185">Reference proteome</keyword>
<evidence type="ECO:0000313" key="2">
    <source>
        <dbReference type="EMBL" id="MCI41779.1"/>
    </source>
</evidence>
<dbReference type="AlphaFoldDB" id="A0A392RZE9"/>
<organism evidence="2 3">
    <name type="scientific">Trifolium medium</name>
    <dbReference type="NCBI Taxonomy" id="97028"/>
    <lineage>
        <taxon>Eukaryota</taxon>
        <taxon>Viridiplantae</taxon>
        <taxon>Streptophyta</taxon>
        <taxon>Embryophyta</taxon>
        <taxon>Tracheophyta</taxon>
        <taxon>Spermatophyta</taxon>
        <taxon>Magnoliopsida</taxon>
        <taxon>eudicotyledons</taxon>
        <taxon>Gunneridae</taxon>
        <taxon>Pentapetalae</taxon>
        <taxon>rosids</taxon>
        <taxon>fabids</taxon>
        <taxon>Fabales</taxon>
        <taxon>Fabaceae</taxon>
        <taxon>Papilionoideae</taxon>
        <taxon>50 kb inversion clade</taxon>
        <taxon>NPAAA clade</taxon>
        <taxon>Hologalegina</taxon>
        <taxon>IRL clade</taxon>
        <taxon>Trifolieae</taxon>
        <taxon>Trifolium</taxon>
    </lineage>
</organism>
<reference evidence="2 3" key="1">
    <citation type="journal article" date="2018" name="Front. Plant Sci.">
        <title>Red Clover (Trifolium pratense) and Zigzag Clover (T. medium) - A Picture of Genomic Similarities and Differences.</title>
        <authorList>
            <person name="Dluhosova J."/>
            <person name="Istvanek J."/>
            <person name="Nedelnik J."/>
            <person name="Repkova J."/>
        </authorList>
    </citation>
    <scope>NUCLEOTIDE SEQUENCE [LARGE SCALE GENOMIC DNA]</scope>
    <source>
        <strain evidence="3">cv. 10/8</strain>
        <tissue evidence="2">Leaf</tissue>
    </source>
</reference>
<proteinExistence type="predicted"/>
<dbReference type="EMBL" id="LXQA010296214">
    <property type="protein sequence ID" value="MCI41779.1"/>
    <property type="molecule type" value="Genomic_DNA"/>
</dbReference>
<comment type="caution">
    <text evidence="2">The sequence shown here is derived from an EMBL/GenBank/DDBJ whole genome shotgun (WGS) entry which is preliminary data.</text>
</comment>